<evidence type="ECO:0000313" key="3">
    <source>
        <dbReference type="EMBL" id="KAK9676138.1"/>
    </source>
</evidence>
<comment type="caution">
    <text evidence="3">The sequence shown here is derived from an EMBL/GenBank/DDBJ whole genome shotgun (WGS) entry which is preliminary data.</text>
</comment>
<protein>
    <submittedName>
        <fullName evidence="3">Uncharacterized protein</fullName>
    </submittedName>
</protein>
<dbReference type="Proteomes" id="UP001443914">
    <property type="component" value="Unassembled WGS sequence"/>
</dbReference>
<feature type="transmembrane region" description="Helical" evidence="2">
    <location>
        <begin position="16"/>
        <end position="34"/>
    </location>
</feature>
<feature type="compositionally biased region" description="Polar residues" evidence="1">
    <location>
        <begin position="55"/>
        <end position="65"/>
    </location>
</feature>
<sequence length="179" mass="19903">MVRPFPTHVTDHVQPAPLAIGLFISIFALVALCAKHTTKSLKRPPPYKKNDLPDTKSSIDLQDNYNKVPKSALSTPKRLLSNISNLSLKSNKKNNDQKENEEMIEESKDTFNNEGGLWQKNILMGEKCQPLEYSGVIYYDHHGNQTAEIPRSPRISGVVSQRGSFSLPIAKGSACVDIN</sequence>
<dbReference type="PANTHER" id="PTHR33237">
    <property type="entry name" value="F2P16.13 PROTEIN-RELATED"/>
    <property type="match status" value="1"/>
</dbReference>
<dbReference type="PANTHER" id="PTHR33237:SF50">
    <property type="entry name" value="TRANSMEMBRANE PROTEIN"/>
    <property type="match status" value="1"/>
</dbReference>
<organism evidence="3 4">
    <name type="scientific">Saponaria officinalis</name>
    <name type="common">Common soapwort</name>
    <name type="synonym">Lychnis saponaria</name>
    <dbReference type="NCBI Taxonomy" id="3572"/>
    <lineage>
        <taxon>Eukaryota</taxon>
        <taxon>Viridiplantae</taxon>
        <taxon>Streptophyta</taxon>
        <taxon>Embryophyta</taxon>
        <taxon>Tracheophyta</taxon>
        <taxon>Spermatophyta</taxon>
        <taxon>Magnoliopsida</taxon>
        <taxon>eudicotyledons</taxon>
        <taxon>Gunneridae</taxon>
        <taxon>Pentapetalae</taxon>
        <taxon>Caryophyllales</taxon>
        <taxon>Caryophyllaceae</taxon>
        <taxon>Caryophylleae</taxon>
        <taxon>Saponaria</taxon>
    </lineage>
</organism>
<evidence type="ECO:0000256" key="2">
    <source>
        <dbReference type="SAM" id="Phobius"/>
    </source>
</evidence>
<dbReference type="EMBL" id="JBDFQZ010000011">
    <property type="protein sequence ID" value="KAK9676138.1"/>
    <property type="molecule type" value="Genomic_DNA"/>
</dbReference>
<name>A0AAW1HI87_SAPOF</name>
<reference evidence="3" key="1">
    <citation type="submission" date="2024-03" db="EMBL/GenBank/DDBJ databases">
        <title>WGS assembly of Saponaria officinalis var. Norfolk2.</title>
        <authorList>
            <person name="Jenkins J."/>
            <person name="Shu S."/>
            <person name="Grimwood J."/>
            <person name="Barry K."/>
            <person name="Goodstein D."/>
            <person name="Schmutz J."/>
            <person name="Leebens-Mack J."/>
            <person name="Osbourn A."/>
        </authorList>
    </citation>
    <scope>NUCLEOTIDE SEQUENCE [LARGE SCALE GENOMIC DNA]</scope>
    <source>
        <strain evidence="3">JIC</strain>
    </source>
</reference>
<dbReference type="AlphaFoldDB" id="A0AAW1HI87"/>
<keyword evidence="2" id="KW-1133">Transmembrane helix</keyword>
<keyword evidence="2" id="KW-0812">Transmembrane</keyword>
<gene>
    <name evidence="3" type="ORF">RND81_11G057000</name>
</gene>
<proteinExistence type="predicted"/>
<feature type="region of interest" description="Disordered" evidence="1">
    <location>
        <begin position="40"/>
        <end position="71"/>
    </location>
</feature>
<keyword evidence="4" id="KW-1185">Reference proteome</keyword>
<accession>A0AAW1HI87</accession>
<evidence type="ECO:0000256" key="1">
    <source>
        <dbReference type="SAM" id="MobiDB-lite"/>
    </source>
</evidence>
<keyword evidence="2" id="KW-0472">Membrane</keyword>
<evidence type="ECO:0000313" key="4">
    <source>
        <dbReference type="Proteomes" id="UP001443914"/>
    </source>
</evidence>